<feature type="transmembrane region" description="Helical" evidence="1">
    <location>
        <begin position="46"/>
        <end position="69"/>
    </location>
</feature>
<proteinExistence type="predicted"/>
<name>A0A9E5JSW5_9MICO</name>
<dbReference type="EMBL" id="VIKT02000002">
    <property type="protein sequence ID" value="NHF61843.1"/>
    <property type="molecule type" value="Genomic_DNA"/>
</dbReference>
<keyword evidence="1" id="KW-0812">Transmembrane</keyword>
<feature type="transmembrane region" description="Helical" evidence="1">
    <location>
        <begin position="14"/>
        <end position="34"/>
    </location>
</feature>
<dbReference type="Proteomes" id="UP000818266">
    <property type="component" value="Unassembled WGS sequence"/>
</dbReference>
<dbReference type="AlphaFoldDB" id="A0A9E5JSW5"/>
<evidence type="ECO:0000256" key="1">
    <source>
        <dbReference type="SAM" id="Phobius"/>
    </source>
</evidence>
<gene>
    <name evidence="2" type="ORF">FK219_001075</name>
</gene>
<organism evidence="2 3">
    <name type="scientific">Microcella pacifica</name>
    <dbReference type="NCBI Taxonomy" id="2591847"/>
    <lineage>
        <taxon>Bacteria</taxon>
        <taxon>Bacillati</taxon>
        <taxon>Actinomycetota</taxon>
        <taxon>Actinomycetes</taxon>
        <taxon>Micrococcales</taxon>
        <taxon>Microbacteriaceae</taxon>
        <taxon>Microcella</taxon>
    </lineage>
</organism>
<reference evidence="2 3" key="1">
    <citation type="submission" date="2019-06" db="EMBL/GenBank/DDBJ databases">
        <authorList>
            <person name="De-Chao Zhang Q."/>
        </authorList>
    </citation>
    <scope>NUCLEOTIDE SEQUENCE [LARGE SCALE GENOMIC DNA]</scope>
    <source>
        <strain evidence="2 3">KN1116</strain>
    </source>
</reference>
<keyword evidence="1" id="KW-0472">Membrane</keyword>
<comment type="caution">
    <text evidence="2">The sequence shown here is derived from an EMBL/GenBank/DDBJ whole genome shotgun (WGS) entry which is preliminary data.</text>
</comment>
<dbReference type="RefSeq" id="WP_152582763.1">
    <property type="nucleotide sequence ID" value="NZ_VIKT02000002.1"/>
</dbReference>
<sequence length="70" mass="7378">MWSIVFWRWYRSTIAWSLLLAGGIGSVLGFALYAGGNPDCRASAGLLGVFYWLALGAVLGMATALPALVG</sequence>
<evidence type="ECO:0000313" key="2">
    <source>
        <dbReference type="EMBL" id="NHF61843.1"/>
    </source>
</evidence>
<evidence type="ECO:0000313" key="3">
    <source>
        <dbReference type="Proteomes" id="UP000818266"/>
    </source>
</evidence>
<keyword evidence="1" id="KW-1133">Transmembrane helix</keyword>
<protein>
    <submittedName>
        <fullName evidence="2">Uncharacterized protein</fullName>
    </submittedName>
</protein>
<keyword evidence="3" id="KW-1185">Reference proteome</keyword>
<reference evidence="2 3" key="2">
    <citation type="submission" date="2020-03" db="EMBL/GenBank/DDBJ databases">
        <title>Chryseoglobus sp. isolated from a deep-sea seamount.</title>
        <authorList>
            <person name="Zhang D.-C."/>
        </authorList>
    </citation>
    <scope>NUCLEOTIDE SEQUENCE [LARGE SCALE GENOMIC DNA]</scope>
    <source>
        <strain evidence="2 3">KN1116</strain>
    </source>
</reference>
<accession>A0A9E5JSW5</accession>